<protein>
    <recommendedName>
        <fullName evidence="4">DegV family protein</fullName>
    </recommendedName>
</protein>
<proteinExistence type="predicted"/>
<organism evidence="2 3">
    <name type="scientific">Furfurilactobacillus curtus</name>
    <dbReference type="NCBI Taxonomy" id="1746200"/>
    <lineage>
        <taxon>Bacteria</taxon>
        <taxon>Bacillati</taxon>
        <taxon>Bacillota</taxon>
        <taxon>Bacilli</taxon>
        <taxon>Lactobacillales</taxon>
        <taxon>Lactobacillaceae</taxon>
        <taxon>Furfurilactobacillus</taxon>
    </lineage>
</organism>
<dbReference type="InterPro" id="IPR043168">
    <property type="entry name" value="DegV_C"/>
</dbReference>
<dbReference type="PANTHER" id="PTHR33434">
    <property type="entry name" value="DEGV DOMAIN-CONTAINING PROTEIN DR_1986-RELATED"/>
    <property type="match status" value="1"/>
</dbReference>
<dbReference type="Gene3D" id="3.40.50.10170">
    <property type="match status" value="1"/>
</dbReference>
<dbReference type="SUPFAM" id="SSF82549">
    <property type="entry name" value="DAK1/DegV-like"/>
    <property type="match status" value="1"/>
</dbReference>
<dbReference type="Gene3D" id="3.30.1180.10">
    <property type="match status" value="1"/>
</dbReference>
<keyword evidence="3" id="KW-1185">Reference proteome</keyword>
<evidence type="ECO:0008006" key="4">
    <source>
        <dbReference type="Google" id="ProtNLM"/>
    </source>
</evidence>
<evidence type="ECO:0000313" key="3">
    <source>
        <dbReference type="Proteomes" id="UP001628078"/>
    </source>
</evidence>
<dbReference type="EMBL" id="BQXO01000001">
    <property type="protein sequence ID" value="GKT05068.1"/>
    <property type="molecule type" value="Genomic_DNA"/>
</dbReference>
<dbReference type="Proteomes" id="UP001628078">
    <property type="component" value="Unassembled WGS sequence"/>
</dbReference>
<dbReference type="InterPro" id="IPR003797">
    <property type="entry name" value="DegV"/>
</dbReference>
<evidence type="ECO:0000313" key="2">
    <source>
        <dbReference type="EMBL" id="GKT05068.1"/>
    </source>
</evidence>
<dbReference type="NCBIfam" id="TIGR00762">
    <property type="entry name" value="DegV"/>
    <property type="match status" value="1"/>
</dbReference>
<dbReference type="InterPro" id="IPR050270">
    <property type="entry name" value="DegV_domain_contain"/>
</dbReference>
<dbReference type="Pfam" id="PF02645">
    <property type="entry name" value="DegV"/>
    <property type="match status" value="1"/>
</dbReference>
<accession>A0ABQ5JLI5</accession>
<dbReference type="PANTHER" id="PTHR33434:SF8">
    <property type="entry name" value="DEGV DOMAIN-CONTAINING PROTEIN SPR1019"/>
    <property type="match status" value="1"/>
</dbReference>
<name>A0ABQ5JLI5_9LACO</name>
<reference evidence="2 3" key="1">
    <citation type="submission" date="2022-03" db="EMBL/GenBank/DDBJ databases">
        <title>Draft genome sequence of Furfurilactobacillus curtus JCM 31185.</title>
        <authorList>
            <person name="Suzuki S."/>
            <person name="Endo A."/>
            <person name="Kajikawa A."/>
        </authorList>
    </citation>
    <scope>NUCLEOTIDE SEQUENCE [LARGE SCALE GENOMIC DNA]</scope>
    <source>
        <strain evidence="2 3">JCM 31185</strain>
    </source>
</reference>
<sequence length="285" mass="30146">MGLIVMPNVKIVTDSSAGLTEAEISQYDIAIIPLSVMIDGTVYVERETITNEEFMTKMVAAKALPKTSQPPLGRFVEVFDQLGADGSPVLSINMMASISGTVEAARQAAQLSSSDVTVLDSQTTDRGLAFQVLAAAKLAATGASLDEVISETVNVRDHSRLFMGVIKLDNLVAGGRISRAVGLVSNLLNIKVGLEVIKGQIEVTTKGRGMKTITKFLNEAYADMQAAGHVASVGISHAGAPDTANQIAEHVRQLFPDVPIVVRQTASIISTHAGQGAFALMYYTD</sequence>
<comment type="caution">
    <text evidence="2">The sequence shown here is derived from an EMBL/GenBank/DDBJ whole genome shotgun (WGS) entry which is preliminary data.</text>
</comment>
<gene>
    <name evidence="2" type="ORF">JCM31185_03570</name>
</gene>
<dbReference type="PROSITE" id="PS51482">
    <property type="entry name" value="DEGV"/>
    <property type="match status" value="1"/>
</dbReference>
<keyword evidence="1" id="KW-0446">Lipid-binding</keyword>
<evidence type="ECO:0000256" key="1">
    <source>
        <dbReference type="ARBA" id="ARBA00023121"/>
    </source>
</evidence>